<dbReference type="EMBL" id="SWKV01000097">
    <property type="protein sequence ID" value="KAF3032567.1"/>
    <property type="molecule type" value="Genomic_DNA"/>
</dbReference>
<dbReference type="OrthoDB" id="2687876at2759"/>
<dbReference type="SUPFAM" id="SSF81383">
    <property type="entry name" value="F-box domain"/>
    <property type="match status" value="1"/>
</dbReference>
<evidence type="ECO:0000259" key="1">
    <source>
        <dbReference type="PROSITE" id="PS50181"/>
    </source>
</evidence>
<reference evidence="2" key="1">
    <citation type="submission" date="2019-04" db="EMBL/GenBank/DDBJ databases">
        <title>Sequencing of skin fungus with MAO and IRED activity.</title>
        <authorList>
            <person name="Marsaioli A.J."/>
            <person name="Bonatto J.M.C."/>
            <person name="Reis Junior O."/>
        </authorList>
    </citation>
    <scope>NUCLEOTIDE SEQUENCE</scope>
    <source>
        <strain evidence="2">28M1</strain>
    </source>
</reference>
<proteinExistence type="predicted"/>
<accession>A0A9P4WHX8</accession>
<protein>
    <recommendedName>
        <fullName evidence="1">F-box domain-containing protein</fullName>
    </recommendedName>
</protein>
<dbReference type="Pfam" id="PF00646">
    <property type="entry name" value="F-box"/>
    <property type="match status" value="1"/>
</dbReference>
<evidence type="ECO:0000313" key="3">
    <source>
        <dbReference type="Proteomes" id="UP000758155"/>
    </source>
</evidence>
<comment type="caution">
    <text evidence="2">The sequence shown here is derived from an EMBL/GenBank/DDBJ whole genome shotgun (WGS) entry which is preliminary data.</text>
</comment>
<name>A0A9P4WHX8_9PLEO</name>
<dbReference type="Proteomes" id="UP000758155">
    <property type="component" value="Unassembled WGS sequence"/>
</dbReference>
<feature type="domain" description="F-box" evidence="1">
    <location>
        <begin position="44"/>
        <end position="90"/>
    </location>
</feature>
<sequence length="143" mass="16010">MSPRYAGLTYPKLRINDHTLDDQLALLPFGPKYNCACSRASSSLGALDNLPIELLTEVLLQLDLRTLADFRYVNHRARQLVDSIPQYKAIAAHAPNVIRGVLSIGTGRWTTVDTLHGHGKLSYDAKTTTYTLFLRSHTYNPRT</sequence>
<evidence type="ECO:0000313" key="2">
    <source>
        <dbReference type="EMBL" id="KAF3032567.1"/>
    </source>
</evidence>
<gene>
    <name evidence="2" type="ORF">E8E12_003148</name>
</gene>
<dbReference type="InterPro" id="IPR001810">
    <property type="entry name" value="F-box_dom"/>
</dbReference>
<dbReference type="PROSITE" id="PS50181">
    <property type="entry name" value="FBOX"/>
    <property type="match status" value="1"/>
</dbReference>
<dbReference type="InterPro" id="IPR036047">
    <property type="entry name" value="F-box-like_dom_sf"/>
</dbReference>
<keyword evidence="3" id="KW-1185">Reference proteome</keyword>
<organism evidence="2 3">
    <name type="scientific">Didymella heteroderae</name>
    <dbReference type="NCBI Taxonomy" id="1769908"/>
    <lineage>
        <taxon>Eukaryota</taxon>
        <taxon>Fungi</taxon>
        <taxon>Dikarya</taxon>
        <taxon>Ascomycota</taxon>
        <taxon>Pezizomycotina</taxon>
        <taxon>Dothideomycetes</taxon>
        <taxon>Pleosporomycetidae</taxon>
        <taxon>Pleosporales</taxon>
        <taxon>Pleosporineae</taxon>
        <taxon>Didymellaceae</taxon>
        <taxon>Didymella</taxon>
    </lineage>
</organism>
<dbReference type="AlphaFoldDB" id="A0A9P4WHX8"/>